<keyword evidence="3" id="KW-0716">Sensory transduction</keyword>
<evidence type="ECO:0000256" key="6">
    <source>
        <dbReference type="ARBA" id="ARBA00022989"/>
    </source>
</evidence>
<dbReference type="Proteomes" id="UP001153636">
    <property type="component" value="Chromosome 3"/>
</dbReference>
<protein>
    <submittedName>
        <fullName evidence="10">Uncharacterized protein</fullName>
    </submittedName>
</protein>
<dbReference type="Pfam" id="PF02949">
    <property type="entry name" value="7tm_6"/>
    <property type="match status" value="1"/>
</dbReference>
<keyword evidence="11" id="KW-1185">Reference proteome</keyword>
<proteinExistence type="predicted"/>
<gene>
    <name evidence="10" type="ORF">PSYICH_LOCUS9265</name>
</gene>
<sequence length="113" mass="13079">MCVIAAFYFIFNNVNPTFNVCTYGVIVIAGIEHFIANYYGQMITDACENFYSELTGCPWYYWDNRNRGILQMLLNSSKTPFKLSCYGLSELGFPLLLRGIRFCYTLFALVKKF</sequence>
<keyword evidence="7" id="KW-0472">Membrane</keyword>
<keyword evidence="6" id="KW-1133">Transmembrane helix</keyword>
<keyword evidence="4" id="KW-0812">Transmembrane</keyword>
<keyword evidence="8" id="KW-0675">Receptor</keyword>
<dbReference type="GO" id="GO:0004984">
    <property type="term" value="F:olfactory receptor activity"/>
    <property type="evidence" value="ECO:0007669"/>
    <property type="project" value="InterPro"/>
</dbReference>
<evidence type="ECO:0000256" key="4">
    <source>
        <dbReference type="ARBA" id="ARBA00022692"/>
    </source>
</evidence>
<keyword evidence="5" id="KW-0552">Olfaction</keyword>
<dbReference type="InterPro" id="IPR004117">
    <property type="entry name" value="7tm6_olfct_rcpt"/>
</dbReference>
<evidence type="ECO:0000256" key="1">
    <source>
        <dbReference type="ARBA" id="ARBA00004651"/>
    </source>
</evidence>
<dbReference type="GO" id="GO:0005549">
    <property type="term" value="F:odorant binding"/>
    <property type="evidence" value="ECO:0007669"/>
    <property type="project" value="InterPro"/>
</dbReference>
<evidence type="ECO:0000256" key="8">
    <source>
        <dbReference type="ARBA" id="ARBA00023170"/>
    </source>
</evidence>
<dbReference type="GO" id="GO:0007165">
    <property type="term" value="P:signal transduction"/>
    <property type="evidence" value="ECO:0007669"/>
    <property type="project" value="UniProtKB-KW"/>
</dbReference>
<evidence type="ECO:0000256" key="5">
    <source>
        <dbReference type="ARBA" id="ARBA00022725"/>
    </source>
</evidence>
<evidence type="ECO:0000313" key="11">
    <source>
        <dbReference type="Proteomes" id="UP001153636"/>
    </source>
</evidence>
<evidence type="ECO:0000256" key="9">
    <source>
        <dbReference type="ARBA" id="ARBA00023224"/>
    </source>
</evidence>
<accession>A0A9P0CYQ3</accession>
<keyword evidence="2" id="KW-1003">Cell membrane</keyword>
<evidence type="ECO:0000313" key="10">
    <source>
        <dbReference type="EMBL" id="CAH1108688.1"/>
    </source>
</evidence>
<name>A0A9P0CYQ3_9CUCU</name>
<comment type="subcellular location">
    <subcellularLocation>
        <location evidence="1">Cell membrane</location>
        <topology evidence="1">Multi-pass membrane protein</topology>
    </subcellularLocation>
</comment>
<dbReference type="PANTHER" id="PTHR21137:SF35">
    <property type="entry name" value="ODORANT RECEPTOR 19A-RELATED"/>
    <property type="match status" value="1"/>
</dbReference>
<evidence type="ECO:0000256" key="3">
    <source>
        <dbReference type="ARBA" id="ARBA00022606"/>
    </source>
</evidence>
<dbReference type="AlphaFoldDB" id="A0A9P0CYQ3"/>
<dbReference type="PANTHER" id="PTHR21137">
    <property type="entry name" value="ODORANT RECEPTOR"/>
    <property type="match status" value="1"/>
</dbReference>
<evidence type="ECO:0000256" key="2">
    <source>
        <dbReference type="ARBA" id="ARBA00022475"/>
    </source>
</evidence>
<organism evidence="10 11">
    <name type="scientific">Psylliodes chrysocephalus</name>
    <dbReference type="NCBI Taxonomy" id="3402493"/>
    <lineage>
        <taxon>Eukaryota</taxon>
        <taxon>Metazoa</taxon>
        <taxon>Ecdysozoa</taxon>
        <taxon>Arthropoda</taxon>
        <taxon>Hexapoda</taxon>
        <taxon>Insecta</taxon>
        <taxon>Pterygota</taxon>
        <taxon>Neoptera</taxon>
        <taxon>Endopterygota</taxon>
        <taxon>Coleoptera</taxon>
        <taxon>Polyphaga</taxon>
        <taxon>Cucujiformia</taxon>
        <taxon>Chrysomeloidea</taxon>
        <taxon>Chrysomelidae</taxon>
        <taxon>Galerucinae</taxon>
        <taxon>Alticini</taxon>
        <taxon>Psylliodes</taxon>
    </lineage>
</organism>
<dbReference type="EMBL" id="OV651815">
    <property type="protein sequence ID" value="CAH1108688.1"/>
    <property type="molecule type" value="Genomic_DNA"/>
</dbReference>
<keyword evidence="9" id="KW-0807">Transducer</keyword>
<reference evidence="10" key="1">
    <citation type="submission" date="2022-01" db="EMBL/GenBank/DDBJ databases">
        <authorList>
            <person name="King R."/>
        </authorList>
    </citation>
    <scope>NUCLEOTIDE SEQUENCE</scope>
</reference>
<dbReference type="OrthoDB" id="6783644at2759"/>
<evidence type="ECO:0000256" key="7">
    <source>
        <dbReference type="ARBA" id="ARBA00023136"/>
    </source>
</evidence>
<dbReference type="GO" id="GO:0005886">
    <property type="term" value="C:plasma membrane"/>
    <property type="evidence" value="ECO:0007669"/>
    <property type="project" value="UniProtKB-SubCell"/>
</dbReference>